<keyword evidence="3" id="KW-1185">Reference proteome</keyword>
<feature type="transmembrane region" description="Helical" evidence="1">
    <location>
        <begin position="21"/>
        <end position="40"/>
    </location>
</feature>
<comment type="caution">
    <text evidence="2">The sequence shown here is derived from an EMBL/GenBank/DDBJ whole genome shotgun (WGS) entry which is preliminary data.</text>
</comment>
<evidence type="ECO:0000313" key="2">
    <source>
        <dbReference type="EMBL" id="MFC0222429.1"/>
    </source>
</evidence>
<evidence type="ECO:0000313" key="3">
    <source>
        <dbReference type="Proteomes" id="UP001589698"/>
    </source>
</evidence>
<keyword evidence="1" id="KW-0812">Transmembrane</keyword>
<reference evidence="2 3" key="1">
    <citation type="submission" date="2024-09" db="EMBL/GenBank/DDBJ databases">
        <authorList>
            <person name="Sun Q."/>
            <person name="Mori K."/>
        </authorList>
    </citation>
    <scope>NUCLEOTIDE SEQUENCE [LARGE SCALE GENOMIC DNA]</scope>
    <source>
        <strain evidence="2 3">CCM 8654</strain>
    </source>
</reference>
<evidence type="ECO:0000256" key="1">
    <source>
        <dbReference type="SAM" id="Phobius"/>
    </source>
</evidence>
<keyword evidence="1" id="KW-0472">Membrane</keyword>
<feature type="transmembrane region" description="Helical" evidence="1">
    <location>
        <begin position="52"/>
        <end position="72"/>
    </location>
</feature>
<dbReference type="EMBL" id="JBHLXH010000001">
    <property type="protein sequence ID" value="MFC0222429.1"/>
    <property type="molecule type" value="Genomic_DNA"/>
</dbReference>
<organism evidence="2 3">
    <name type="scientific">Nocardioides zeicaulis</name>
    <dbReference type="NCBI Taxonomy" id="1776857"/>
    <lineage>
        <taxon>Bacteria</taxon>
        <taxon>Bacillati</taxon>
        <taxon>Actinomycetota</taxon>
        <taxon>Actinomycetes</taxon>
        <taxon>Propionibacteriales</taxon>
        <taxon>Nocardioidaceae</taxon>
        <taxon>Nocardioides</taxon>
    </lineage>
</organism>
<name>A0ABV6E0C1_9ACTN</name>
<gene>
    <name evidence="2" type="ORF">ACFFJG_08050</name>
</gene>
<feature type="transmembrane region" description="Helical" evidence="1">
    <location>
        <begin position="79"/>
        <end position="99"/>
    </location>
</feature>
<feature type="transmembrane region" description="Helical" evidence="1">
    <location>
        <begin position="105"/>
        <end position="125"/>
    </location>
</feature>
<dbReference type="RefSeq" id="WP_378518081.1">
    <property type="nucleotide sequence ID" value="NZ_CBCSDI010000019.1"/>
</dbReference>
<sequence length="131" mass="13615">MTTTAAPSTASTTRWSTRNKVGLGLALFYAVTNLPSAFMPPDTGDQNGPPMAILWVCTVLSAVALVACVIAWRSGNRAAARLTVGSLIVVTLTSLPAFFVDVPAGIKILVAAGVLWTLAFTVLILSPSKRG</sequence>
<keyword evidence="1" id="KW-1133">Transmembrane helix</keyword>
<dbReference type="Proteomes" id="UP001589698">
    <property type="component" value="Unassembled WGS sequence"/>
</dbReference>
<protein>
    <recommendedName>
        <fullName evidence="4">Tryptophan-rich sensory protein</fullName>
    </recommendedName>
</protein>
<proteinExistence type="predicted"/>
<evidence type="ECO:0008006" key="4">
    <source>
        <dbReference type="Google" id="ProtNLM"/>
    </source>
</evidence>
<accession>A0ABV6E0C1</accession>